<feature type="transmembrane region" description="Helical" evidence="1">
    <location>
        <begin position="137"/>
        <end position="158"/>
    </location>
</feature>
<evidence type="ECO:0000313" key="2">
    <source>
        <dbReference type="EMBL" id="KIL72975.1"/>
    </source>
</evidence>
<protein>
    <submittedName>
        <fullName evidence="2">Membrane protein</fullName>
    </submittedName>
</protein>
<reference evidence="2 3" key="1">
    <citation type="submission" date="2015-01" db="EMBL/GenBank/DDBJ databases">
        <title>Genome Assembly of Bacillus badius MTCC 1458.</title>
        <authorList>
            <person name="Verma A."/>
            <person name="Khatri I."/>
            <person name="Mual P."/>
            <person name="Subramanian S."/>
            <person name="Krishnamurthi S."/>
        </authorList>
    </citation>
    <scope>NUCLEOTIDE SEQUENCE [LARGE SCALE GENOMIC DNA]</scope>
    <source>
        <strain evidence="2 3">MTCC 1458</strain>
    </source>
</reference>
<sequence length="209" mass="23621">MMSAMTNLVNKVLIKRAINFFIYAVAVTIIATIITYIINPDLKEVMGGMEGLEDSSSVQIKESTGMDKVWSYVVHNGFTVPLQMFILALIPIQFLYFVNIISTISLLGVVFGIVLQADFVKGFELIISSIPHSIFEIFAYCLLAAVLFELNQVVRIKLGNIFRKAKERNSFIKKFLKTIRTYVVFVLPIIFVAAFLETYIADTILNLFQ</sequence>
<dbReference type="Pfam" id="PF01944">
    <property type="entry name" value="SpoIIM"/>
    <property type="match status" value="1"/>
</dbReference>
<keyword evidence="1" id="KW-0472">Membrane</keyword>
<proteinExistence type="predicted"/>
<accession>A0ABR5AP05</accession>
<feature type="transmembrane region" description="Helical" evidence="1">
    <location>
        <begin position="69"/>
        <end position="90"/>
    </location>
</feature>
<evidence type="ECO:0000256" key="1">
    <source>
        <dbReference type="SAM" id="Phobius"/>
    </source>
</evidence>
<evidence type="ECO:0000313" key="3">
    <source>
        <dbReference type="Proteomes" id="UP000031982"/>
    </source>
</evidence>
<keyword evidence="1" id="KW-0812">Transmembrane</keyword>
<feature type="transmembrane region" description="Helical" evidence="1">
    <location>
        <begin position="20"/>
        <end position="38"/>
    </location>
</feature>
<keyword evidence="1" id="KW-1133">Transmembrane helix</keyword>
<organism evidence="2 3">
    <name type="scientific">Bacillus badius</name>
    <dbReference type="NCBI Taxonomy" id="1455"/>
    <lineage>
        <taxon>Bacteria</taxon>
        <taxon>Bacillati</taxon>
        <taxon>Bacillota</taxon>
        <taxon>Bacilli</taxon>
        <taxon>Bacillales</taxon>
        <taxon>Bacillaceae</taxon>
        <taxon>Pseudobacillus</taxon>
    </lineage>
</organism>
<name>A0ABR5AP05_BACBA</name>
<feature type="transmembrane region" description="Helical" evidence="1">
    <location>
        <begin position="179"/>
        <end position="201"/>
    </location>
</feature>
<feature type="transmembrane region" description="Helical" evidence="1">
    <location>
        <begin position="97"/>
        <end position="117"/>
    </location>
</feature>
<dbReference type="EMBL" id="JXLP01000029">
    <property type="protein sequence ID" value="KIL72975.1"/>
    <property type="molecule type" value="Genomic_DNA"/>
</dbReference>
<comment type="caution">
    <text evidence="2">The sequence shown here is derived from an EMBL/GenBank/DDBJ whole genome shotgun (WGS) entry which is preliminary data.</text>
</comment>
<dbReference type="InterPro" id="IPR002798">
    <property type="entry name" value="SpoIIM-like"/>
</dbReference>
<keyword evidence="3" id="KW-1185">Reference proteome</keyword>
<gene>
    <name evidence="2" type="ORF">SD77_3036</name>
</gene>
<dbReference type="Proteomes" id="UP000031982">
    <property type="component" value="Unassembled WGS sequence"/>
</dbReference>